<sequence>MSEQTRAYVILAFMPLFFSSNLVLGRAALDMLEPWTLAFWRWGLASAFLLPFAWIGLRTHRVALLAQWKMIVLLGFLGMVICGGLVYVSLRFTTATHGTLIYTTSPVFVLILEVVFRGQRVSLRQASGVLLAFLGVAIIVMHGQLQRLLDFELNPGDIGMMFAAFCWAVYSVLLRRSALNVFPTRTLFAAIAATGVILLLPIMLWETVAVAHVPASAPAWVSMVSLAVFSSLLPFLSYQYGVKIVGPSVTSVFLYMLPAYGVVMAVLFLGEEFHIYHAVGFVTVTAGVVLATAQFGRRHARARPA</sequence>
<dbReference type="InterPro" id="IPR037185">
    <property type="entry name" value="EmrE-like"/>
</dbReference>
<feature type="transmembrane region" description="Helical" evidence="6">
    <location>
        <begin position="186"/>
        <end position="205"/>
    </location>
</feature>
<proteinExistence type="predicted"/>
<evidence type="ECO:0000256" key="5">
    <source>
        <dbReference type="ARBA" id="ARBA00023136"/>
    </source>
</evidence>
<comment type="subcellular location">
    <subcellularLocation>
        <location evidence="1">Cell membrane</location>
        <topology evidence="1">Multi-pass membrane protein</topology>
    </subcellularLocation>
</comment>
<evidence type="ECO:0000313" key="9">
    <source>
        <dbReference type="Proteomes" id="UP001378188"/>
    </source>
</evidence>
<evidence type="ECO:0000259" key="7">
    <source>
        <dbReference type="Pfam" id="PF00892"/>
    </source>
</evidence>
<protein>
    <submittedName>
        <fullName evidence="8">DMT family transporter</fullName>
    </submittedName>
</protein>
<evidence type="ECO:0000256" key="2">
    <source>
        <dbReference type="ARBA" id="ARBA00022475"/>
    </source>
</evidence>
<feature type="transmembrane region" description="Helical" evidence="6">
    <location>
        <begin position="7"/>
        <end position="27"/>
    </location>
</feature>
<name>A0AAW9RSE5_9HYPH</name>
<keyword evidence="9" id="KW-1185">Reference proteome</keyword>
<dbReference type="SUPFAM" id="SSF103481">
    <property type="entry name" value="Multidrug resistance efflux transporter EmrE"/>
    <property type="match status" value="2"/>
</dbReference>
<evidence type="ECO:0000256" key="1">
    <source>
        <dbReference type="ARBA" id="ARBA00004651"/>
    </source>
</evidence>
<feature type="transmembrane region" description="Helical" evidence="6">
    <location>
        <begin position="96"/>
        <end position="116"/>
    </location>
</feature>
<dbReference type="RefSeq" id="WP_340330961.1">
    <property type="nucleotide sequence ID" value="NZ_JAZHOF010000007.1"/>
</dbReference>
<keyword evidence="5 6" id="KW-0472">Membrane</keyword>
<feature type="transmembrane region" description="Helical" evidence="6">
    <location>
        <begin position="275"/>
        <end position="293"/>
    </location>
</feature>
<keyword evidence="3 6" id="KW-0812">Transmembrane</keyword>
<feature type="transmembrane region" description="Helical" evidence="6">
    <location>
        <begin position="158"/>
        <end position="174"/>
    </location>
</feature>
<dbReference type="GO" id="GO:0005886">
    <property type="term" value="C:plasma membrane"/>
    <property type="evidence" value="ECO:0007669"/>
    <property type="project" value="UniProtKB-SubCell"/>
</dbReference>
<organism evidence="8 9">
    <name type="scientific">Microbaculum marinum</name>
    <dbReference type="NCBI Taxonomy" id="1764581"/>
    <lineage>
        <taxon>Bacteria</taxon>
        <taxon>Pseudomonadati</taxon>
        <taxon>Pseudomonadota</taxon>
        <taxon>Alphaproteobacteria</taxon>
        <taxon>Hyphomicrobiales</taxon>
        <taxon>Tepidamorphaceae</taxon>
        <taxon>Microbaculum</taxon>
    </lineage>
</organism>
<dbReference type="InterPro" id="IPR050638">
    <property type="entry name" value="AA-Vitamin_Transporters"/>
</dbReference>
<dbReference type="AlphaFoldDB" id="A0AAW9RSE5"/>
<evidence type="ECO:0000256" key="3">
    <source>
        <dbReference type="ARBA" id="ARBA00022692"/>
    </source>
</evidence>
<keyword evidence="2" id="KW-1003">Cell membrane</keyword>
<evidence type="ECO:0000313" key="8">
    <source>
        <dbReference type="EMBL" id="MEJ8573263.1"/>
    </source>
</evidence>
<feature type="transmembrane region" description="Helical" evidence="6">
    <location>
        <begin position="217"/>
        <end position="236"/>
    </location>
</feature>
<feature type="transmembrane region" description="Helical" evidence="6">
    <location>
        <begin position="248"/>
        <end position="269"/>
    </location>
</feature>
<reference evidence="8 9" key="1">
    <citation type="submission" date="2024-02" db="EMBL/GenBank/DDBJ databases">
        <title>Genome analysis and characterization of Microbaculum marinisediminis sp. nov., isolated from marine sediment.</title>
        <authorList>
            <person name="Du Z.-J."/>
            <person name="Ye Y.-Q."/>
            <person name="Zhang Z.-R."/>
            <person name="Yuan S.-M."/>
            <person name="Zhang X.-Y."/>
        </authorList>
    </citation>
    <scope>NUCLEOTIDE SEQUENCE [LARGE SCALE GENOMIC DNA]</scope>
    <source>
        <strain evidence="8 9">SDUM1044001</strain>
    </source>
</reference>
<dbReference type="Pfam" id="PF00892">
    <property type="entry name" value="EamA"/>
    <property type="match status" value="2"/>
</dbReference>
<feature type="domain" description="EamA" evidence="7">
    <location>
        <begin position="155"/>
        <end position="291"/>
    </location>
</feature>
<gene>
    <name evidence="8" type="ORF">V3328_17355</name>
</gene>
<dbReference type="PANTHER" id="PTHR32322">
    <property type="entry name" value="INNER MEMBRANE TRANSPORTER"/>
    <property type="match status" value="1"/>
</dbReference>
<feature type="transmembrane region" description="Helical" evidence="6">
    <location>
        <begin position="128"/>
        <end position="146"/>
    </location>
</feature>
<dbReference type="EMBL" id="JAZHOF010000007">
    <property type="protein sequence ID" value="MEJ8573263.1"/>
    <property type="molecule type" value="Genomic_DNA"/>
</dbReference>
<accession>A0AAW9RSE5</accession>
<keyword evidence="4 6" id="KW-1133">Transmembrane helix</keyword>
<evidence type="ECO:0000256" key="4">
    <source>
        <dbReference type="ARBA" id="ARBA00022989"/>
    </source>
</evidence>
<feature type="transmembrane region" description="Helical" evidence="6">
    <location>
        <begin position="69"/>
        <end position="90"/>
    </location>
</feature>
<dbReference type="PANTHER" id="PTHR32322:SF18">
    <property type="entry name" value="S-ADENOSYLMETHIONINE_S-ADENOSYLHOMOCYSTEINE TRANSPORTER"/>
    <property type="match status" value="1"/>
</dbReference>
<evidence type="ECO:0000256" key="6">
    <source>
        <dbReference type="SAM" id="Phobius"/>
    </source>
</evidence>
<comment type="caution">
    <text evidence="8">The sequence shown here is derived from an EMBL/GenBank/DDBJ whole genome shotgun (WGS) entry which is preliminary data.</text>
</comment>
<dbReference type="Proteomes" id="UP001378188">
    <property type="component" value="Unassembled WGS sequence"/>
</dbReference>
<feature type="domain" description="EamA" evidence="7">
    <location>
        <begin position="8"/>
        <end position="140"/>
    </location>
</feature>
<dbReference type="InterPro" id="IPR000620">
    <property type="entry name" value="EamA_dom"/>
</dbReference>
<feature type="transmembrane region" description="Helical" evidence="6">
    <location>
        <begin position="39"/>
        <end position="57"/>
    </location>
</feature>